<evidence type="ECO:0000313" key="2">
    <source>
        <dbReference type="Proteomes" id="UP000188174"/>
    </source>
</evidence>
<dbReference type="RefSeq" id="WP_077290431.1">
    <property type="nucleotide sequence ID" value="NZ_CP019630.1"/>
</dbReference>
<dbReference type="InterPro" id="IPR049759">
    <property type="entry name" value="CdiI-like"/>
</dbReference>
<dbReference type="CDD" id="cd21060">
    <property type="entry name" value="CdiI_NC101"/>
    <property type="match status" value="1"/>
</dbReference>
<name>A0ABN4WMA9_9HYPH</name>
<gene>
    <name evidence="1" type="ORF">B0E33_03405</name>
</gene>
<protein>
    <submittedName>
        <fullName evidence="1">Uncharacterized protein</fullName>
    </submittedName>
</protein>
<dbReference type="EMBL" id="CP019630">
    <property type="protein sequence ID" value="AQQ02760.1"/>
    <property type="molecule type" value="Genomic_DNA"/>
</dbReference>
<reference evidence="1 2" key="1">
    <citation type="submission" date="2017-02" db="EMBL/GenBank/DDBJ databases">
        <authorList>
            <person name="Jeong S."/>
        </authorList>
    </citation>
    <scope>NUCLEOTIDE SEQUENCE [LARGE SCALE GENOMIC DNA]</scope>
    <source>
        <strain evidence="1 2">RMAR6-6</strain>
    </source>
</reference>
<sequence length="116" mass="13666">MEFGIIDQVLAENIDLLDRATSGIRQCLPAYEKRCAELIHDIATRHSFAESEEDFDKLLEIQGRLATLLFKYRFEIGDKLEILTREFDRLYDPYIREYWYKKFKAGAAWPELPATT</sequence>
<evidence type="ECO:0000313" key="1">
    <source>
        <dbReference type="EMBL" id="AQQ02760.1"/>
    </source>
</evidence>
<keyword evidence="2" id="KW-1185">Reference proteome</keyword>
<dbReference type="Proteomes" id="UP000188174">
    <property type="component" value="Chromosome"/>
</dbReference>
<proteinExistence type="predicted"/>
<organism evidence="1 2">
    <name type="scientific">Roseibium algicola</name>
    <dbReference type="NCBI Taxonomy" id="2857014"/>
    <lineage>
        <taxon>Bacteria</taxon>
        <taxon>Pseudomonadati</taxon>
        <taxon>Pseudomonadota</taxon>
        <taxon>Alphaproteobacteria</taxon>
        <taxon>Hyphomicrobiales</taxon>
        <taxon>Stappiaceae</taxon>
        <taxon>Roseibium</taxon>
    </lineage>
</organism>
<accession>A0ABN4WMA9</accession>